<name>A0A1T5LDA0_9GAMM</name>
<protein>
    <submittedName>
        <fullName evidence="2">RES domain-containing protein</fullName>
    </submittedName>
</protein>
<organism evidence="2 3">
    <name type="scientific">Pseudoxanthomonas indica</name>
    <dbReference type="NCBI Taxonomy" id="428993"/>
    <lineage>
        <taxon>Bacteria</taxon>
        <taxon>Pseudomonadati</taxon>
        <taxon>Pseudomonadota</taxon>
        <taxon>Gammaproteobacteria</taxon>
        <taxon>Lysobacterales</taxon>
        <taxon>Lysobacteraceae</taxon>
        <taxon>Pseudoxanthomonas</taxon>
    </lineage>
</organism>
<dbReference type="STRING" id="428993.SAMN06296058_2343"/>
<dbReference type="AlphaFoldDB" id="A0A1T5LDA0"/>
<gene>
    <name evidence="2" type="ORF">SAMN06296058_2343</name>
</gene>
<sequence>MRVYRISKSRYIEQALSGIGAARKPGRWNSCDRRVAYTSSSVALAMLESLAHMDEENMPNGCMLLGFDVPDAAITTLPEVAYPPGWNRLPYSATVQRVGDNWLRTSGSLALRVPSAIARYEFNLLINPLHARFAEIRRVSLDPFSLDTRLQK</sequence>
<reference evidence="2 3" key="1">
    <citation type="submission" date="2017-02" db="EMBL/GenBank/DDBJ databases">
        <authorList>
            <person name="Peterson S.W."/>
        </authorList>
    </citation>
    <scope>NUCLEOTIDE SEQUENCE [LARGE SCALE GENOMIC DNA]</scope>
    <source>
        <strain evidence="2 3">P15</strain>
    </source>
</reference>
<keyword evidence="3" id="KW-1185">Reference proteome</keyword>
<dbReference type="EMBL" id="FUZV01000002">
    <property type="protein sequence ID" value="SKC73971.1"/>
    <property type="molecule type" value="Genomic_DNA"/>
</dbReference>
<proteinExistence type="predicted"/>
<accession>A0A1T5LDA0</accession>
<dbReference type="Pfam" id="PF08808">
    <property type="entry name" value="RES"/>
    <property type="match status" value="1"/>
</dbReference>
<dbReference type="SMART" id="SM00953">
    <property type="entry name" value="RES"/>
    <property type="match status" value="1"/>
</dbReference>
<dbReference type="InterPro" id="IPR014914">
    <property type="entry name" value="RES_dom"/>
</dbReference>
<evidence type="ECO:0000313" key="2">
    <source>
        <dbReference type="EMBL" id="SKC73971.1"/>
    </source>
</evidence>
<evidence type="ECO:0000313" key="3">
    <source>
        <dbReference type="Proteomes" id="UP000190341"/>
    </source>
</evidence>
<evidence type="ECO:0000259" key="1">
    <source>
        <dbReference type="SMART" id="SM00953"/>
    </source>
</evidence>
<dbReference type="Proteomes" id="UP000190341">
    <property type="component" value="Unassembled WGS sequence"/>
</dbReference>
<feature type="domain" description="RES" evidence="1">
    <location>
        <begin position="15"/>
        <end position="140"/>
    </location>
</feature>